<dbReference type="EMBL" id="LWBS01000154">
    <property type="protein sequence ID" value="OAP94816.1"/>
    <property type="molecule type" value="Genomic_DNA"/>
</dbReference>
<reference evidence="1" key="1">
    <citation type="submission" date="2016-04" db="EMBL/GenBank/DDBJ databases">
        <title>Fast-growing isolate from the root nodules of Vavilovia formosa.</title>
        <authorList>
            <person name="Kimeklis A."/>
            <person name="Safronova V."/>
            <person name="Belimov A."/>
            <person name="Andronov E."/>
        </authorList>
    </citation>
    <scope>NUCLEOTIDE SEQUENCE [LARGE SCALE GENOMIC DNA]</scope>
    <source>
        <strain evidence="1">Vaf-46</strain>
    </source>
</reference>
<proteinExistence type="predicted"/>
<organism evidence="1">
    <name type="scientific">Rhizobium leguminosarum</name>
    <dbReference type="NCBI Taxonomy" id="384"/>
    <lineage>
        <taxon>Bacteria</taxon>
        <taxon>Pseudomonadati</taxon>
        <taxon>Pseudomonadota</taxon>
        <taxon>Alphaproteobacteria</taxon>
        <taxon>Hyphomicrobiales</taxon>
        <taxon>Rhizobiaceae</taxon>
        <taxon>Rhizobium/Agrobacterium group</taxon>
        <taxon>Rhizobium</taxon>
    </lineage>
</organism>
<gene>
    <name evidence="1" type="ORF">A4U53_19615</name>
</gene>
<accession>A0A179BT49</accession>
<protein>
    <submittedName>
        <fullName evidence="1">Uncharacterized protein</fullName>
    </submittedName>
</protein>
<dbReference type="AlphaFoldDB" id="A0A179BT49"/>
<comment type="caution">
    <text evidence="1">The sequence shown here is derived from an EMBL/GenBank/DDBJ whole genome shotgun (WGS) entry which is preliminary data.</text>
</comment>
<sequence length="85" mass="9624">MTRGAKIERKTAAMLAAQRRAKRATRLAHVETQSLKWAVLSEPDAPYIRGALERALTAQNAAIFELQRYETARSQLSAEWRNNGR</sequence>
<name>A0A179BT49_RHILE</name>
<evidence type="ECO:0000313" key="1">
    <source>
        <dbReference type="EMBL" id="OAP94816.1"/>
    </source>
</evidence>